<proteinExistence type="predicted"/>
<dbReference type="EMBL" id="GGEC01093308">
    <property type="protein sequence ID" value="MBX73792.1"/>
    <property type="molecule type" value="Transcribed_RNA"/>
</dbReference>
<evidence type="ECO:0000313" key="2">
    <source>
        <dbReference type="EMBL" id="MBX73792.1"/>
    </source>
</evidence>
<protein>
    <submittedName>
        <fullName evidence="2">Uncharacterized protein</fullName>
    </submittedName>
</protein>
<dbReference type="AlphaFoldDB" id="A0A2P2R3F0"/>
<accession>A0A2P2R3F0</accession>
<evidence type="ECO:0000256" key="1">
    <source>
        <dbReference type="SAM" id="MobiDB-lite"/>
    </source>
</evidence>
<reference evidence="2" key="1">
    <citation type="submission" date="2018-02" db="EMBL/GenBank/DDBJ databases">
        <title>Rhizophora mucronata_Transcriptome.</title>
        <authorList>
            <person name="Meera S.P."/>
            <person name="Sreeshan A."/>
            <person name="Augustine A."/>
        </authorList>
    </citation>
    <scope>NUCLEOTIDE SEQUENCE</scope>
    <source>
        <tissue evidence="2">Leaf</tissue>
    </source>
</reference>
<name>A0A2P2R3F0_RHIMU</name>
<organism evidence="2">
    <name type="scientific">Rhizophora mucronata</name>
    <name type="common">Asiatic mangrove</name>
    <dbReference type="NCBI Taxonomy" id="61149"/>
    <lineage>
        <taxon>Eukaryota</taxon>
        <taxon>Viridiplantae</taxon>
        <taxon>Streptophyta</taxon>
        <taxon>Embryophyta</taxon>
        <taxon>Tracheophyta</taxon>
        <taxon>Spermatophyta</taxon>
        <taxon>Magnoliopsida</taxon>
        <taxon>eudicotyledons</taxon>
        <taxon>Gunneridae</taxon>
        <taxon>Pentapetalae</taxon>
        <taxon>rosids</taxon>
        <taxon>fabids</taxon>
        <taxon>Malpighiales</taxon>
        <taxon>Rhizophoraceae</taxon>
        <taxon>Rhizophora</taxon>
    </lineage>
</organism>
<feature type="region of interest" description="Disordered" evidence="1">
    <location>
        <begin position="1"/>
        <end position="22"/>
    </location>
</feature>
<sequence length="22" mass="2617">MIQQDMFNLELDSNPQKSEVYS</sequence>